<dbReference type="InterPro" id="IPR013783">
    <property type="entry name" value="Ig-like_fold"/>
</dbReference>
<keyword evidence="6" id="KW-0325">Glycoprotein</keyword>
<dbReference type="InterPro" id="IPR001003">
    <property type="entry name" value="MHC_II_a_N"/>
</dbReference>
<accession>A0A6P8P5U0</accession>
<feature type="domain" description="Ig-like" evidence="9">
    <location>
        <begin position="113"/>
        <end position="202"/>
    </location>
</feature>
<dbReference type="KEGG" id="gsh:117349571"/>
<evidence type="ECO:0000256" key="5">
    <source>
        <dbReference type="ARBA" id="ARBA00023157"/>
    </source>
</evidence>
<dbReference type="InterPro" id="IPR014745">
    <property type="entry name" value="MHC_II_a/b_N"/>
</dbReference>
<evidence type="ECO:0000313" key="10">
    <source>
        <dbReference type="Proteomes" id="UP000515159"/>
    </source>
</evidence>
<evidence type="ECO:0000256" key="4">
    <source>
        <dbReference type="ARBA" id="ARBA00022989"/>
    </source>
</evidence>
<name>A0A6P8P5U0_GEOSA</name>
<protein>
    <submittedName>
        <fullName evidence="11">HLA class II histocompatibility antigen, DM alpha chain</fullName>
    </submittedName>
</protein>
<keyword evidence="3 7" id="KW-0812">Transmembrane</keyword>
<dbReference type="RefSeq" id="XP_033779044.1">
    <property type="nucleotide sequence ID" value="XM_033923153.1"/>
</dbReference>
<evidence type="ECO:0000259" key="9">
    <source>
        <dbReference type="PROSITE" id="PS50835"/>
    </source>
</evidence>
<comment type="subcellular location">
    <subcellularLocation>
        <location evidence="1">Membrane</location>
        <topology evidence="1">Single-pass type I membrane protein</topology>
    </subcellularLocation>
</comment>
<dbReference type="OrthoDB" id="8935021at2759"/>
<keyword evidence="4 7" id="KW-1133">Transmembrane helix</keyword>
<evidence type="ECO:0000256" key="8">
    <source>
        <dbReference type="SAM" id="SignalP"/>
    </source>
</evidence>
<dbReference type="SMART" id="SM00407">
    <property type="entry name" value="IGc1"/>
    <property type="match status" value="1"/>
</dbReference>
<dbReference type="Pfam" id="PF07654">
    <property type="entry name" value="C1-set"/>
    <property type="match status" value="1"/>
</dbReference>
<evidence type="ECO:0000256" key="1">
    <source>
        <dbReference type="ARBA" id="ARBA00004479"/>
    </source>
</evidence>
<dbReference type="SMART" id="SM00920">
    <property type="entry name" value="MHC_II_alpha"/>
    <property type="match status" value="1"/>
</dbReference>
<feature type="signal peptide" evidence="8">
    <location>
        <begin position="1"/>
        <end position="20"/>
    </location>
</feature>
<gene>
    <name evidence="11" type="primary">LOC117349571</name>
</gene>
<proteinExistence type="inferred from homology"/>
<reference evidence="11" key="1">
    <citation type="submission" date="2025-08" db="UniProtKB">
        <authorList>
            <consortium name="RefSeq"/>
        </authorList>
    </citation>
    <scope>IDENTIFICATION</scope>
</reference>
<keyword evidence="8" id="KW-0732">Signal</keyword>
<dbReference type="SUPFAM" id="SSF48726">
    <property type="entry name" value="Immunoglobulin"/>
    <property type="match status" value="1"/>
</dbReference>
<dbReference type="InParanoid" id="A0A6P8P5U0"/>
<evidence type="ECO:0000256" key="3">
    <source>
        <dbReference type="ARBA" id="ARBA00022692"/>
    </source>
</evidence>
<organism evidence="10 11">
    <name type="scientific">Geotrypetes seraphini</name>
    <name type="common">Gaboon caecilian</name>
    <name type="synonym">Caecilia seraphini</name>
    <dbReference type="NCBI Taxonomy" id="260995"/>
    <lineage>
        <taxon>Eukaryota</taxon>
        <taxon>Metazoa</taxon>
        <taxon>Chordata</taxon>
        <taxon>Craniata</taxon>
        <taxon>Vertebrata</taxon>
        <taxon>Euteleostomi</taxon>
        <taxon>Amphibia</taxon>
        <taxon>Gymnophiona</taxon>
        <taxon>Geotrypetes</taxon>
    </lineage>
</organism>
<evidence type="ECO:0000256" key="7">
    <source>
        <dbReference type="SAM" id="Phobius"/>
    </source>
</evidence>
<dbReference type="Proteomes" id="UP000515159">
    <property type="component" value="Chromosome 16"/>
</dbReference>
<dbReference type="AlphaFoldDB" id="A0A6P8P5U0"/>
<keyword evidence="5" id="KW-1015">Disulfide bond</keyword>
<dbReference type="PANTHER" id="PTHR19944">
    <property type="entry name" value="MHC CLASS II-RELATED"/>
    <property type="match status" value="1"/>
</dbReference>
<dbReference type="InterPro" id="IPR036179">
    <property type="entry name" value="Ig-like_dom_sf"/>
</dbReference>
<dbReference type="GeneID" id="117349571"/>
<dbReference type="InterPro" id="IPR007110">
    <property type="entry name" value="Ig-like_dom"/>
</dbReference>
<evidence type="ECO:0000313" key="11">
    <source>
        <dbReference type="RefSeq" id="XP_033779044.1"/>
    </source>
</evidence>
<dbReference type="PANTHER" id="PTHR19944:SF50">
    <property type="entry name" value="HLA CLASS II HISTOCOMPATIBILITY ANTIGEN, DM ALPHA CHAIN"/>
    <property type="match status" value="1"/>
</dbReference>
<dbReference type="InterPro" id="IPR050160">
    <property type="entry name" value="MHC/Immunoglobulin"/>
</dbReference>
<dbReference type="Gene3D" id="2.60.40.10">
    <property type="entry name" value="Immunoglobulins"/>
    <property type="match status" value="1"/>
</dbReference>
<dbReference type="InterPro" id="IPR003597">
    <property type="entry name" value="Ig_C1-set"/>
</dbReference>
<feature type="transmembrane region" description="Helical" evidence="7">
    <location>
        <begin position="221"/>
        <end position="240"/>
    </location>
</feature>
<dbReference type="GO" id="GO:0019882">
    <property type="term" value="P:antigen processing and presentation"/>
    <property type="evidence" value="ECO:0007669"/>
    <property type="project" value="InterPro"/>
</dbReference>
<dbReference type="PROSITE" id="PS50835">
    <property type="entry name" value="IG_LIKE"/>
    <property type="match status" value="1"/>
</dbReference>
<dbReference type="GO" id="GO:0042613">
    <property type="term" value="C:MHC class II protein complex"/>
    <property type="evidence" value="ECO:0007669"/>
    <property type="project" value="InterPro"/>
</dbReference>
<dbReference type="InterPro" id="IPR011162">
    <property type="entry name" value="MHC_I/II-like_Ag-recog"/>
</dbReference>
<dbReference type="GO" id="GO:0006955">
    <property type="term" value="P:immune response"/>
    <property type="evidence" value="ECO:0007669"/>
    <property type="project" value="InterPro"/>
</dbReference>
<evidence type="ECO:0000256" key="6">
    <source>
        <dbReference type="ARBA" id="ARBA00023180"/>
    </source>
</evidence>
<dbReference type="FunCoup" id="A0A6P8P5U0">
    <property type="interactions" value="60"/>
</dbReference>
<dbReference type="Gene3D" id="3.10.320.10">
    <property type="entry name" value="Class II Histocompatibility Antigen, M Beta Chain, Chain B, domain 1"/>
    <property type="match status" value="1"/>
</dbReference>
<keyword evidence="10" id="KW-1185">Reference proteome</keyword>
<dbReference type="SUPFAM" id="SSF54452">
    <property type="entry name" value="MHC antigen-recognition domain"/>
    <property type="match status" value="1"/>
</dbReference>
<sequence>MGVLAVSLCLAFSLLHGGEGESGSEVYHVMSQVLYCQFGHPQVGLVDTCEDDEMFHFDFTSQHGVARLPVFQQLADEAYDPSLIKDDAEVCQRSRETFSKYLTSVIAESKGFPVGKVFTRTPLQLGKPNTLICYVSNFFPPTLNITWKMNGEPVRAGVTTTDAYPTQDWGFYMFSYLDIIPTLHDIYSCHMAQEGEVYSSITYWVPDNPIPSDLLETVLCAVAFGIGVICLIAGFVLIVMSQRPQCIGN</sequence>
<dbReference type="Pfam" id="PF00993">
    <property type="entry name" value="MHC_II_alpha"/>
    <property type="match status" value="1"/>
</dbReference>
<feature type="chain" id="PRO_5027611956" evidence="8">
    <location>
        <begin position="21"/>
        <end position="249"/>
    </location>
</feature>
<comment type="similarity">
    <text evidence="2">Belongs to the MHC class II family.</text>
</comment>
<keyword evidence="7" id="KW-0472">Membrane</keyword>
<evidence type="ECO:0000256" key="2">
    <source>
        <dbReference type="ARBA" id="ARBA00007394"/>
    </source>
</evidence>